<name>A0ABP8ID23_9BACT</name>
<comment type="similarity">
    <text evidence="7">Belongs to the NRAMP family.</text>
</comment>
<dbReference type="InterPro" id="IPR001046">
    <property type="entry name" value="NRAMP_fam"/>
</dbReference>
<dbReference type="HAMAP" id="MF_00221">
    <property type="entry name" value="NRAMP"/>
    <property type="match status" value="1"/>
</dbReference>
<keyword evidence="7" id="KW-1003">Cell membrane</keyword>
<keyword evidence="2 7" id="KW-0813">Transport</keyword>
<dbReference type="NCBIfam" id="NF037982">
    <property type="entry name" value="Nramp_1"/>
    <property type="match status" value="1"/>
</dbReference>
<reference evidence="9" key="1">
    <citation type="journal article" date="2019" name="Int. J. Syst. Evol. Microbiol.">
        <title>The Global Catalogue of Microorganisms (GCM) 10K type strain sequencing project: providing services to taxonomists for standard genome sequencing and annotation.</title>
        <authorList>
            <consortium name="The Broad Institute Genomics Platform"/>
            <consortium name="The Broad Institute Genome Sequencing Center for Infectious Disease"/>
            <person name="Wu L."/>
            <person name="Ma J."/>
        </authorList>
    </citation>
    <scope>NUCLEOTIDE SEQUENCE [LARGE SCALE GENOMIC DNA]</scope>
    <source>
        <strain evidence="9">JCM 17923</strain>
    </source>
</reference>
<evidence type="ECO:0000256" key="1">
    <source>
        <dbReference type="ARBA" id="ARBA00004141"/>
    </source>
</evidence>
<proteinExistence type="inferred from homology"/>
<dbReference type="EMBL" id="BAABGZ010000020">
    <property type="protein sequence ID" value="GAA4356239.1"/>
    <property type="molecule type" value="Genomic_DNA"/>
</dbReference>
<feature type="transmembrane region" description="Helical" evidence="7">
    <location>
        <begin position="194"/>
        <end position="215"/>
    </location>
</feature>
<feature type="transmembrane region" description="Helical" evidence="7">
    <location>
        <begin position="404"/>
        <end position="424"/>
    </location>
</feature>
<gene>
    <name evidence="7" type="primary">mntH</name>
    <name evidence="8" type="ORF">GCM10023185_19840</name>
</gene>
<evidence type="ECO:0000256" key="7">
    <source>
        <dbReference type="HAMAP-Rule" id="MF_00221"/>
    </source>
</evidence>
<dbReference type="PANTHER" id="PTHR11706:SF33">
    <property type="entry name" value="NATURAL RESISTANCE-ASSOCIATED MACROPHAGE PROTEIN 2"/>
    <property type="match status" value="1"/>
</dbReference>
<accession>A0ABP8ID23</accession>
<keyword evidence="5 7" id="KW-1133">Transmembrane helix</keyword>
<organism evidence="8 9">
    <name type="scientific">Hymenobacter saemangeumensis</name>
    <dbReference type="NCBI Taxonomy" id="1084522"/>
    <lineage>
        <taxon>Bacteria</taxon>
        <taxon>Pseudomonadati</taxon>
        <taxon>Bacteroidota</taxon>
        <taxon>Cytophagia</taxon>
        <taxon>Cytophagales</taxon>
        <taxon>Hymenobacteraceae</taxon>
        <taxon>Hymenobacter</taxon>
    </lineage>
</organism>
<dbReference type="Proteomes" id="UP001501153">
    <property type="component" value="Unassembled WGS sequence"/>
</dbReference>
<protein>
    <recommendedName>
        <fullName evidence="7">Divalent metal cation transporter MntH</fullName>
    </recommendedName>
</protein>
<feature type="transmembrane region" description="Helical" evidence="7">
    <location>
        <begin position="326"/>
        <end position="346"/>
    </location>
</feature>
<keyword evidence="3 7" id="KW-0812">Transmembrane</keyword>
<evidence type="ECO:0000256" key="6">
    <source>
        <dbReference type="ARBA" id="ARBA00023136"/>
    </source>
</evidence>
<evidence type="ECO:0000256" key="5">
    <source>
        <dbReference type="ARBA" id="ARBA00022989"/>
    </source>
</evidence>
<comment type="caution">
    <text evidence="8">The sequence shown here is derived from an EMBL/GenBank/DDBJ whole genome shotgun (WGS) entry which is preliminary data.</text>
</comment>
<dbReference type="PRINTS" id="PR00447">
    <property type="entry name" value="NATRESASSCMP"/>
</dbReference>
<feature type="transmembrane region" description="Helical" evidence="7">
    <location>
        <begin position="134"/>
        <end position="160"/>
    </location>
</feature>
<dbReference type="PANTHER" id="PTHR11706">
    <property type="entry name" value="SOLUTE CARRIER PROTEIN FAMILY 11 MEMBER"/>
    <property type="match status" value="1"/>
</dbReference>
<sequence length="469" mass="50670">MPQTYNANVLPSNKSIPATKAVATPGAEPGWRHARRSNSLSEVYASIRVPDASASFWRKLMAFWGPGLMVAVGYMDPGNWATDIQGGAKFGYTLLSVILISNLFAMLLQHLAAKLGIVTGRDLAQACRDHYSKPVAMVLWVLCEVAIAACDLAEVIGSAIALNLLFGLPLAWGVVLTILDVLVVLLFQSRGFRVIESIVAGLIVLIFGCFVYEIIVSNPDYFAILQGLVPQPRVVTNPQMLYVAIGILGATVMPHNLYLHSSIVQTRQIEQTEPGKRMAIKFATIDSTVALFLAFFVNAAILILAAAAFNRRGMFQVEEIQDAYKLLAPVLGAGAASTVFAVALLASGQNSTLTGTLAGQIVMEGFLDLKLKPWMRRLITRSIAVVPALVVTLVYGDAATTDLLVLSQVILSLQLSFAVVPLVLFTSSRAKMGVFVNSPLVRTVAWVVSAIIIVLNAFLLWQMAVEWLK</sequence>
<keyword evidence="4 7" id="KW-0769">Symport</keyword>
<feature type="transmembrane region" description="Helical" evidence="7">
    <location>
        <begin position="56"/>
        <end position="75"/>
    </location>
</feature>
<evidence type="ECO:0000256" key="3">
    <source>
        <dbReference type="ARBA" id="ARBA00022692"/>
    </source>
</evidence>
<feature type="transmembrane region" description="Helical" evidence="7">
    <location>
        <begin position="166"/>
        <end position="187"/>
    </location>
</feature>
<feature type="transmembrane region" description="Helical" evidence="7">
    <location>
        <begin position="378"/>
        <end position="398"/>
    </location>
</feature>
<evidence type="ECO:0000256" key="4">
    <source>
        <dbReference type="ARBA" id="ARBA00022847"/>
    </source>
</evidence>
<comment type="function">
    <text evidence="7">H(+)-stimulated, divalent metal cation uptake system.</text>
</comment>
<dbReference type="NCBIfam" id="NF001923">
    <property type="entry name" value="PRK00701.1"/>
    <property type="match status" value="1"/>
</dbReference>
<dbReference type="NCBIfam" id="TIGR01197">
    <property type="entry name" value="nramp"/>
    <property type="match status" value="1"/>
</dbReference>
<feature type="transmembrane region" description="Helical" evidence="7">
    <location>
        <begin position="444"/>
        <end position="464"/>
    </location>
</feature>
<keyword evidence="6 7" id="KW-0472">Membrane</keyword>
<feature type="transmembrane region" description="Helical" evidence="7">
    <location>
        <begin position="90"/>
        <end position="113"/>
    </location>
</feature>
<keyword evidence="9" id="KW-1185">Reference proteome</keyword>
<dbReference type="Pfam" id="PF01566">
    <property type="entry name" value="Nramp"/>
    <property type="match status" value="1"/>
</dbReference>
<feature type="transmembrane region" description="Helical" evidence="7">
    <location>
        <begin position="240"/>
        <end position="259"/>
    </location>
</feature>
<feature type="transmembrane region" description="Helical" evidence="7">
    <location>
        <begin position="280"/>
        <end position="306"/>
    </location>
</feature>
<keyword evidence="7" id="KW-0406">Ion transport</keyword>
<evidence type="ECO:0000256" key="2">
    <source>
        <dbReference type="ARBA" id="ARBA00022448"/>
    </source>
</evidence>
<evidence type="ECO:0000313" key="8">
    <source>
        <dbReference type="EMBL" id="GAA4356239.1"/>
    </source>
</evidence>
<evidence type="ECO:0000313" key="9">
    <source>
        <dbReference type="Proteomes" id="UP001501153"/>
    </source>
</evidence>
<comment type="subcellular location">
    <subcellularLocation>
        <location evidence="7">Cell membrane</location>
        <topology evidence="7">Multi-pass membrane protein</topology>
    </subcellularLocation>
    <subcellularLocation>
        <location evidence="1">Membrane</location>
        <topology evidence="1">Multi-pass membrane protein</topology>
    </subcellularLocation>
</comment>